<evidence type="ECO:0000259" key="2">
    <source>
        <dbReference type="Pfam" id="PF26572"/>
    </source>
</evidence>
<dbReference type="PATRIC" id="fig|1114960.4.peg.1137"/>
<proteinExistence type="predicted"/>
<dbReference type="RefSeq" id="WP_006551123.1">
    <property type="nucleotide sequence ID" value="NZ_AHBW01000033.1"/>
</dbReference>
<dbReference type="Pfam" id="PF26035">
    <property type="entry name" value="DUF8010"/>
    <property type="match status" value="1"/>
</dbReference>
<protein>
    <submittedName>
        <fullName evidence="3">Uncharacterized protein</fullName>
    </submittedName>
</protein>
<evidence type="ECO:0000259" key="1">
    <source>
        <dbReference type="Pfam" id="PF26035"/>
    </source>
</evidence>
<comment type="caution">
    <text evidence="3">The sequence shown here is derived from an EMBL/GenBank/DDBJ whole genome shotgun (WGS) entry which is preliminary data.</text>
</comment>
<feature type="domain" description="DUF8010" evidence="1">
    <location>
        <begin position="21"/>
        <end position="119"/>
    </location>
</feature>
<feature type="domain" description="DUF8185" evidence="2">
    <location>
        <begin position="122"/>
        <end position="235"/>
    </location>
</feature>
<dbReference type="InterPro" id="IPR058498">
    <property type="entry name" value="DUF8185"/>
</dbReference>
<dbReference type="Proteomes" id="UP000005064">
    <property type="component" value="Unassembled WGS sequence"/>
</dbReference>
<dbReference type="Pfam" id="PF26572">
    <property type="entry name" value="DUF8185"/>
    <property type="match status" value="1"/>
</dbReference>
<organism evidence="3 4">
    <name type="scientific">Rhodococcus pyridinivorans AK37</name>
    <dbReference type="NCBI Taxonomy" id="1114960"/>
    <lineage>
        <taxon>Bacteria</taxon>
        <taxon>Bacillati</taxon>
        <taxon>Actinomycetota</taxon>
        <taxon>Actinomycetes</taxon>
        <taxon>Mycobacteriales</taxon>
        <taxon>Nocardiaceae</taxon>
        <taxon>Rhodococcus</taxon>
    </lineage>
</organism>
<sequence>MAPQLTRDEADVTDDRIRRAERLLTLADPDDSVDLAAFLARAARLDEAAVVRLRRRGDGLLGVWTRTGFEVLAGRVVRGTVAPADTCVAAESLRAALLAGSEPRTEVDPGWAMDSAWRGALPPDDGYVHVDDVPARILVALAQRGVALTREHGAQGPPASLLAQEVLEVSGAGTTVGVPMRMVFALGAMGFVPGSGRDSVDSTGIDPAEVVRVRASATWMRLDARFGSVYLRRGGGLGLSVL</sequence>
<name>H0JNE5_9NOCA</name>
<dbReference type="AlphaFoldDB" id="H0JNE5"/>
<accession>H0JNE5</accession>
<evidence type="ECO:0000313" key="3">
    <source>
        <dbReference type="EMBL" id="EHK84917.1"/>
    </source>
</evidence>
<evidence type="ECO:0000313" key="4">
    <source>
        <dbReference type="Proteomes" id="UP000005064"/>
    </source>
</evidence>
<dbReference type="InterPro" id="IPR016601">
    <property type="entry name" value="UCP012637"/>
</dbReference>
<dbReference type="EMBL" id="AHBW01000033">
    <property type="protein sequence ID" value="EHK84917.1"/>
    <property type="molecule type" value="Genomic_DNA"/>
</dbReference>
<gene>
    <name evidence="3" type="ORF">AK37_05652</name>
</gene>
<dbReference type="PIRSF" id="PIRSF012637">
    <property type="entry name" value="UCP012637"/>
    <property type="match status" value="1"/>
</dbReference>
<dbReference type="InterPro" id="IPR058323">
    <property type="entry name" value="DUF8010"/>
</dbReference>
<reference evidence="3 4" key="1">
    <citation type="submission" date="2011-12" db="EMBL/GenBank/DDBJ databases">
        <authorList>
            <person name="Kriszt B."/>
            <person name="Tancsics A."/>
            <person name="Cserhati M."/>
            <person name="Toth A."/>
            <person name="Nagy I."/>
            <person name="Horvath B."/>
            <person name="Tamura T."/>
            <person name="Kukolya J."/>
            <person name="Szoboszlay S."/>
        </authorList>
    </citation>
    <scope>NUCLEOTIDE SEQUENCE [LARGE SCALE GENOMIC DNA]</scope>
    <source>
        <strain evidence="3 4">AK37</strain>
    </source>
</reference>